<accession>A0ABM3MID1</accession>
<sequence length="575" mass="65257">MVAYLEASHTHYNTISIITTLEYNEIQRGLVHSSYSWTDVNEPYRDEIYSQGIKFEEDSKPDAGNQIGYGYAQDIKIEDNKEHKPAKKKKRRRRRKPRYQFADYPGAQYPAGSPQGLPVQVGQYPNPGLAQFQGQVPYPYPVTGVPGQYYRPPKRPKTSAASQALSAITGALSSIALYDDYQCVPRLLCEAAGGGTLGSGVLQSVAGLQPLLTLLAAYNGISTSPLFVFGRAVLLGMTSKGNTGTCRYAYPQCPTDPEQLVHYLNNHNGGFFRFFNAPQVPDPQFGQQNVEQFYNQLSVPQNYGLYQPNIDPGQNYGLYQPVNPGLTDQNYGLYQPNDFRPGQENYGFQHNNNGFQRPNNNIYSNNLAYNNYGSNYPHNNKQGFNKIIFKNNDEFGDNKIQKRILNNPDKIFRDEIYHNDENPKWLFPDNKNFDNSDYIRSGKTLKFPEGDKNVEYNKQNYYNTNNDVRKGVRFHFPDGANNVKYVNYYTLPPASQNNNNNANFQNKRVENASNNINLHISNNDYNRDKYTVSNINNYQTNTNNNDGIETVYIVRGNGDPNHPEIVKVKAGQVIQ</sequence>
<proteinExistence type="predicted"/>
<organism evidence="2 3">
    <name type="scientific">Galleria mellonella</name>
    <name type="common">Greater wax moth</name>
    <dbReference type="NCBI Taxonomy" id="7137"/>
    <lineage>
        <taxon>Eukaryota</taxon>
        <taxon>Metazoa</taxon>
        <taxon>Ecdysozoa</taxon>
        <taxon>Arthropoda</taxon>
        <taxon>Hexapoda</taxon>
        <taxon>Insecta</taxon>
        <taxon>Pterygota</taxon>
        <taxon>Neoptera</taxon>
        <taxon>Endopterygota</taxon>
        <taxon>Lepidoptera</taxon>
        <taxon>Glossata</taxon>
        <taxon>Ditrysia</taxon>
        <taxon>Pyraloidea</taxon>
        <taxon>Pyralidae</taxon>
        <taxon>Galleriinae</taxon>
        <taxon>Galleria</taxon>
    </lineage>
</organism>
<evidence type="ECO:0000313" key="2">
    <source>
        <dbReference type="Proteomes" id="UP001652740"/>
    </source>
</evidence>
<feature type="region of interest" description="Disordered" evidence="1">
    <location>
        <begin position="74"/>
        <end position="107"/>
    </location>
</feature>
<gene>
    <name evidence="3" type="primary">LOC128200709</name>
</gene>
<keyword evidence="2" id="KW-1185">Reference proteome</keyword>
<dbReference type="RefSeq" id="XP_052750924.1">
    <property type="nucleotide sequence ID" value="XM_052894964.1"/>
</dbReference>
<dbReference type="GeneID" id="128200709"/>
<dbReference type="Proteomes" id="UP001652740">
    <property type="component" value="Unplaced"/>
</dbReference>
<evidence type="ECO:0000313" key="3">
    <source>
        <dbReference type="RefSeq" id="XP_052750924.1"/>
    </source>
</evidence>
<name>A0ABM3MID1_GALME</name>
<reference evidence="3" key="1">
    <citation type="submission" date="2025-08" db="UniProtKB">
        <authorList>
            <consortium name="RefSeq"/>
        </authorList>
    </citation>
    <scope>IDENTIFICATION</scope>
    <source>
        <tissue evidence="3">Whole larvae</tissue>
    </source>
</reference>
<protein>
    <submittedName>
        <fullName evidence="3">Uncharacterized protein LOC128200709</fullName>
    </submittedName>
</protein>
<feature type="compositionally biased region" description="Basic residues" evidence="1">
    <location>
        <begin position="84"/>
        <end position="98"/>
    </location>
</feature>
<evidence type="ECO:0000256" key="1">
    <source>
        <dbReference type="SAM" id="MobiDB-lite"/>
    </source>
</evidence>